<feature type="non-terminal residue" evidence="1">
    <location>
        <position position="40"/>
    </location>
</feature>
<keyword evidence="2" id="KW-1185">Reference proteome</keyword>
<organism evidence="1 2">
    <name type="scientific">Capsella rubella</name>
    <dbReference type="NCBI Taxonomy" id="81985"/>
    <lineage>
        <taxon>Eukaryota</taxon>
        <taxon>Viridiplantae</taxon>
        <taxon>Streptophyta</taxon>
        <taxon>Embryophyta</taxon>
        <taxon>Tracheophyta</taxon>
        <taxon>Spermatophyta</taxon>
        <taxon>Magnoliopsida</taxon>
        <taxon>eudicotyledons</taxon>
        <taxon>Gunneridae</taxon>
        <taxon>Pentapetalae</taxon>
        <taxon>rosids</taxon>
        <taxon>malvids</taxon>
        <taxon>Brassicales</taxon>
        <taxon>Brassicaceae</taxon>
        <taxon>Camelineae</taxon>
        <taxon>Capsella</taxon>
    </lineage>
</organism>
<protein>
    <submittedName>
        <fullName evidence="1">Uncharacterized protein</fullName>
    </submittedName>
</protein>
<evidence type="ECO:0000313" key="1">
    <source>
        <dbReference type="EMBL" id="EOA26229.1"/>
    </source>
</evidence>
<accession>R0H9Z8</accession>
<evidence type="ECO:0000313" key="2">
    <source>
        <dbReference type="Proteomes" id="UP000029121"/>
    </source>
</evidence>
<name>R0H9Z8_9BRAS</name>
<proteinExistence type="predicted"/>
<dbReference type="AlphaFoldDB" id="R0H9Z8"/>
<sequence length="40" mass="4421">MDMVVFTVELLVSNTPNEQLTGVQILCIFSANQDYSADTL</sequence>
<dbReference type="Proteomes" id="UP000029121">
    <property type="component" value="Unassembled WGS sequence"/>
</dbReference>
<reference evidence="2" key="1">
    <citation type="journal article" date="2013" name="Nat. Genet.">
        <title>The Capsella rubella genome and the genomic consequences of rapid mating system evolution.</title>
        <authorList>
            <person name="Slotte T."/>
            <person name="Hazzouri K.M."/>
            <person name="Agren J.A."/>
            <person name="Koenig D."/>
            <person name="Maumus F."/>
            <person name="Guo Y.L."/>
            <person name="Steige K."/>
            <person name="Platts A.E."/>
            <person name="Escobar J.S."/>
            <person name="Newman L.K."/>
            <person name="Wang W."/>
            <person name="Mandakova T."/>
            <person name="Vello E."/>
            <person name="Smith L.M."/>
            <person name="Henz S.R."/>
            <person name="Steffen J."/>
            <person name="Takuno S."/>
            <person name="Brandvain Y."/>
            <person name="Coop G."/>
            <person name="Andolfatto P."/>
            <person name="Hu T.T."/>
            <person name="Blanchette M."/>
            <person name="Clark R.M."/>
            <person name="Quesneville H."/>
            <person name="Nordborg M."/>
            <person name="Gaut B.S."/>
            <person name="Lysak M.A."/>
            <person name="Jenkins J."/>
            <person name="Grimwood J."/>
            <person name="Chapman J."/>
            <person name="Prochnik S."/>
            <person name="Shu S."/>
            <person name="Rokhsar D."/>
            <person name="Schmutz J."/>
            <person name="Weigel D."/>
            <person name="Wright S.I."/>
        </authorList>
    </citation>
    <scope>NUCLEOTIDE SEQUENCE [LARGE SCALE GENOMIC DNA]</scope>
    <source>
        <strain evidence="2">cv. Monte Gargano</strain>
    </source>
</reference>
<dbReference type="EMBL" id="KB870809">
    <property type="protein sequence ID" value="EOA26229.1"/>
    <property type="molecule type" value="Genomic_DNA"/>
</dbReference>
<gene>
    <name evidence="1" type="ORF">CARUB_v100194921mg</name>
</gene>